<evidence type="ECO:0000313" key="2">
    <source>
        <dbReference type="EMBL" id="CAB4583862.1"/>
    </source>
</evidence>
<protein>
    <submittedName>
        <fullName evidence="2">Unannotated protein</fullName>
    </submittedName>
</protein>
<feature type="region of interest" description="Disordered" evidence="1">
    <location>
        <begin position="58"/>
        <end position="80"/>
    </location>
</feature>
<gene>
    <name evidence="2" type="ORF">UFOPK1726_01098</name>
</gene>
<proteinExistence type="predicted"/>
<feature type="compositionally biased region" description="Basic and acidic residues" evidence="1">
    <location>
        <begin position="66"/>
        <end position="80"/>
    </location>
</feature>
<dbReference type="EMBL" id="CAEZTT010000154">
    <property type="protein sequence ID" value="CAB4583862.1"/>
    <property type="molecule type" value="Genomic_DNA"/>
</dbReference>
<name>A0A6J6F4R0_9ZZZZ</name>
<evidence type="ECO:0000256" key="1">
    <source>
        <dbReference type="SAM" id="MobiDB-lite"/>
    </source>
</evidence>
<organism evidence="2">
    <name type="scientific">freshwater metagenome</name>
    <dbReference type="NCBI Taxonomy" id="449393"/>
    <lineage>
        <taxon>unclassified sequences</taxon>
        <taxon>metagenomes</taxon>
        <taxon>ecological metagenomes</taxon>
    </lineage>
</organism>
<dbReference type="AlphaFoldDB" id="A0A6J6F4R0"/>
<reference evidence="2" key="1">
    <citation type="submission" date="2020-05" db="EMBL/GenBank/DDBJ databases">
        <authorList>
            <person name="Chiriac C."/>
            <person name="Salcher M."/>
            <person name="Ghai R."/>
            <person name="Kavagutti S V."/>
        </authorList>
    </citation>
    <scope>NUCLEOTIDE SEQUENCE</scope>
</reference>
<sequence length="91" mass="10867">MQDEHIRLVELLFGGEFERAIGLRAAFIEHRHPFFQKLWEVMRAGSVRFFAGTDEDPQRLRRKRGEPRAKGKKTERGKESAFHGWREWMIL</sequence>
<accession>A0A6J6F4R0</accession>